<feature type="transmembrane region" description="Helical" evidence="1">
    <location>
        <begin position="198"/>
        <end position="216"/>
    </location>
</feature>
<dbReference type="Proteomes" id="UP001431634">
    <property type="component" value="Unassembled WGS sequence"/>
</dbReference>
<keyword evidence="1" id="KW-0812">Transmembrane</keyword>
<dbReference type="EMBL" id="JASBAO010000001">
    <property type="protein sequence ID" value="MDI2091800.1"/>
    <property type="molecule type" value="Genomic_DNA"/>
</dbReference>
<evidence type="ECO:0000313" key="4">
    <source>
        <dbReference type="Proteomes" id="UP001431634"/>
    </source>
</evidence>
<evidence type="ECO:0000313" key="3">
    <source>
        <dbReference type="EMBL" id="MDI2091800.1"/>
    </source>
</evidence>
<keyword evidence="1" id="KW-0472">Membrane</keyword>
<feature type="transmembrane region" description="Helical" evidence="1">
    <location>
        <begin position="91"/>
        <end position="114"/>
    </location>
</feature>
<proteinExistence type="predicted"/>
<gene>
    <name evidence="3" type="ORF">QJV27_10535</name>
</gene>
<feature type="transmembrane region" description="Helical" evidence="1">
    <location>
        <begin position="275"/>
        <end position="293"/>
    </location>
</feature>
<feature type="transmembrane region" description="Helical" evidence="1">
    <location>
        <begin position="145"/>
        <end position="165"/>
    </location>
</feature>
<feature type="transmembrane region" description="Helical" evidence="1">
    <location>
        <begin position="228"/>
        <end position="248"/>
    </location>
</feature>
<comment type="caution">
    <text evidence="3">The sequence shown here is derived from an EMBL/GenBank/DDBJ whole genome shotgun (WGS) entry which is preliminary data.</text>
</comment>
<name>A0ABT6Q3V9_9PROT</name>
<feature type="transmembrane region" description="Helical" evidence="1">
    <location>
        <begin position="348"/>
        <end position="368"/>
    </location>
</feature>
<accession>A0ABT6Q3V9</accession>
<feature type="transmembrane region" description="Helical" evidence="1">
    <location>
        <begin position="120"/>
        <end position="140"/>
    </location>
</feature>
<sequence>MPSNSTVSYRLQSIDMLRGLVILIMIIDHIRETFYLHLQLSDPIDISSTEPALYFSRFIAHLCAPVFIFLTGLSAYLYGQKHSNKYHISKYLLVRGLFLVILEITVINFAWTFQFPPHKIFLQVIWAIGLSMIALSALLWLQKSLLLLTGIVIIAGHNLLDSIHFSPHSVFYIPWAISHDRCWVTLNNFMASRTSYPVLPWIGVICVGYYCGQWFNKSYSPRQRHRNLIITSISLLGLFTGLRTINIYGDKSWHYGNTTVETIMSFLNITKYPPSLLFLLITLGTGLFLLWTLERKQHFSILKYLAVFGSVPLFFYIIHLYSLKIMYLSAEYLLGKNKGEYFGFDHVWQLWGCWLFLVLLLYPCVKWFSNYKATHKHLSWLTYL</sequence>
<dbReference type="RefSeq" id="WP_281448885.1">
    <property type="nucleotide sequence ID" value="NZ_JASBAO010000001.1"/>
</dbReference>
<feature type="transmembrane region" description="Helical" evidence="1">
    <location>
        <begin position="305"/>
        <end position="328"/>
    </location>
</feature>
<protein>
    <submittedName>
        <fullName evidence="3">Heparan-alpha-glucosaminide N-acetyltransferase domain-containing protein</fullName>
    </submittedName>
</protein>
<evidence type="ECO:0000256" key="1">
    <source>
        <dbReference type="SAM" id="Phobius"/>
    </source>
</evidence>
<keyword evidence="4" id="KW-1185">Reference proteome</keyword>
<dbReference type="InterPro" id="IPR012429">
    <property type="entry name" value="HGSNAT_cat"/>
</dbReference>
<reference evidence="3" key="1">
    <citation type="submission" date="2023-05" db="EMBL/GenBank/DDBJ databases">
        <title>Whole genome sequence of Commensalibacter sp.</title>
        <authorList>
            <person name="Charoenyingcharoen P."/>
            <person name="Yukphan P."/>
        </authorList>
    </citation>
    <scope>NUCLEOTIDE SEQUENCE</scope>
    <source>
        <strain evidence="3">TBRC 16381</strain>
    </source>
</reference>
<dbReference type="PANTHER" id="PTHR40407:SF1">
    <property type="entry name" value="HEPARAN-ALPHA-GLUCOSAMINIDE N-ACETYLTRANSFERASE CATALYTIC DOMAIN-CONTAINING PROTEIN"/>
    <property type="match status" value="1"/>
</dbReference>
<keyword evidence="1" id="KW-1133">Transmembrane helix</keyword>
<evidence type="ECO:0000259" key="2">
    <source>
        <dbReference type="Pfam" id="PF07786"/>
    </source>
</evidence>
<feature type="transmembrane region" description="Helical" evidence="1">
    <location>
        <begin position="58"/>
        <end position="79"/>
    </location>
</feature>
<dbReference type="PANTHER" id="PTHR40407">
    <property type="entry name" value="MEMBRANE PROTEIN-LIKE PROTEIN"/>
    <property type="match status" value="1"/>
</dbReference>
<organism evidence="3 4">
    <name type="scientific">Commensalibacter oyaizuii</name>
    <dbReference type="NCBI Taxonomy" id="3043873"/>
    <lineage>
        <taxon>Bacteria</taxon>
        <taxon>Pseudomonadati</taxon>
        <taxon>Pseudomonadota</taxon>
        <taxon>Alphaproteobacteria</taxon>
        <taxon>Acetobacterales</taxon>
        <taxon>Acetobacteraceae</taxon>
    </lineage>
</organism>
<dbReference type="Pfam" id="PF07786">
    <property type="entry name" value="HGSNAT_cat"/>
    <property type="match status" value="1"/>
</dbReference>
<feature type="domain" description="Heparan-alpha-glucosaminide N-acetyltransferase catalytic" evidence="2">
    <location>
        <begin position="10"/>
        <end position="237"/>
    </location>
</feature>